<keyword evidence="1" id="KW-0812">Transmembrane</keyword>
<keyword evidence="3" id="KW-1185">Reference proteome</keyword>
<dbReference type="AlphaFoldDB" id="A0A1S2P7W4"/>
<accession>A0A1S2P7W4</accession>
<sequence length="92" mass="9486">MTNTAPALASPAAGPTGRRFAIAHAAAPVLLGAYGLIRLLPGSREPGTGWTVGHLCLLGALLGFGMVFRDLYRALADRGRATALLCSATERP</sequence>
<organism evidence="2 3">
    <name type="scientific">Streptomyces colonosanans</name>
    <dbReference type="NCBI Taxonomy" id="1428652"/>
    <lineage>
        <taxon>Bacteria</taxon>
        <taxon>Bacillati</taxon>
        <taxon>Actinomycetota</taxon>
        <taxon>Actinomycetes</taxon>
        <taxon>Kitasatosporales</taxon>
        <taxon>Streptomycetaceae</taxon>
        <taxon>Streptomyces</taxon>
    </lineage>
</organism>
<comment type="caution">
    <text evidence="2">The sequence shown here is derived from an EMBL/GenBank/DDBJ whole genome shotgun (WGS) entry which is preliminary data.</text>
</comment>
<dbReference type="EMBL" id="MLYP01000050">
    <property type="protein sequence ID" value="OIJ89545.1"/>
    <property type="molecule type" value="Genomic_DNA"/>
</dbReference>
<reference evidence="2 3" key="1">
    <citation type="submission" date="2016-10" db="EMBL/GenBank/DDBJ databases">
        <title>Genome sequence of Streptomyces sp. MUSC 93.</title>
        <authorList>
            <person name="Lee L.-H."/>
            <person name="Ser H.-L."/>
            <person name="Law J.W.-F."/>
        </authorList>
    </citation>
    <scope>NUCLEOTIDE SEQUENCE [LARGE SCALE GENOMIC DNA]</scope>
    <source>
        <strain evidence="2 3">MUSC 93</strain>
    </source>
</reference>
<dbReference type="STRING" id="1428652.BIV24_19735"/>
<dbReference type="Proteomes" id="UP000179935">
    <property type="component" value="Unassembled WGS sequence"/>
</dbReference>
<evidence type="ECO:0000313" key="3">
    <source>
        <dbReference type="Proteomes" id="UP000179935"/>
    </source>
</evidence>
<evidence type="ECO:0000313" key="2">
    <source>
        <dbReference type="EMBL" id="OIJ89545.1"/>
    </source>
</evidence>
<dbReference type="RefSeq" id="WP_071367691.1">
    <property type="nucleotide sequence ID" value="NZ_MLYP01000050.1"/>
</dbReference>
<evidence type="ECO:0000256" key="1">
    <source>
        <dbReference type="SAM" id="Phobius"/>
    </source>
</evidence>
<feature type="transmembrane region" description="Helical" evidence="1">
    <location>
        <begin position="20"/>
        <end position="37"/>
    </location>
</feature>
<keyword evidence="1" id="KW-1133">Transmembrane helix</keyword>
<proteinExistence type="predicted"/>
<protein>
    <submittedName>
        <fullName evidence="2">Uncharacterized protein</fullName>
    </submittedName>
</protein>
<keyword evidence="1" id="KW-0472">Membrane</keyword>
<feature type="transmembrane region" description="Helical" evidence="1">
    <location>
        <begin position="49"/>
        <end position="68"/>
    </location>
</feature>
<name>A0A1S2P7W4_9ACTN</name>
<gene>
    <name evidence="2" type="ORF">BIV24_19735</name>
</gene>
<dbReference type="OrthoDB" id="3539663at2"/>